<name>K3ZG19_SETIT</name>
<dbReference type="Proteomes" id="UP000004995">
    <property type="component" value="Unassembled WGS sequence"/>
</dbReference>
<dbReference type="EnsemblPlants" id="KQL12960">
    <property type="protein sequence ID" value="KQL12960"/>
    <property type="gene ID" value="SETIT_025521mg"/>
</dbReference>
<proteinExistence type="predicted"/>
<reference evidence="3" key="1">
    <citation type="journal article" date="2012" name="Nat. Biotechnol.">
        <title>Reference genome sequence of the model plant Setaria.</title>
        <authorList>
            <person name="Bennetzen J.L."/>
            <person name="Schmutz J."/>
            <person name="Wang H."/>
            <person name="Percifield R."/>
            <person name="Hawkins J."/>
            <person name="Pontaroli A.C."/>
            <person name="Estep M."/>
            <person name="Feng L."/>
            <person name="Vaughn J.N."/>
            <person name="Grimwood J."/>
            <person name="Jenkins J."/>
            <person name="Barry K."/>
            <person name="Lindquist E."/>
            <person name="Hellsten U."/>
            <person name="Deshpande S."/>
            <person name="Wang X."/>
            <person name="Wu X."/>
            <person name="Mitros T."/>
            <person name="Triplett J."/>
            <person name="Yang X."/>
            <person name="Ye C.Y."/>
            <person name="Mauro-Herrera M."/>
            <person name="Wang L."/>
            <person name="Li P."/>
            <person name="Sharma M."/>
            <person name="Sharma R."/>
            <person name="Ronald P.C."/>
            <person name="Panaud O."/>
            <person name="Kellogg E.A."/>
            <person name="Brutnell T.P."/>
            <person name="Doust A.N."/>
            <person name="Tuskan G.A."/>
            <person name="Rokhsar D."/>
            <person name="Devos K.M."/>
        </authorList>
    </citation>
    <scope>NUCLEOTIDE SEQUENCE [LARGE SCALE GENOMIC DNA]</scope>
    <source>
        <strain evidence="3">cv. Yugu1</strain>
    </source>
</reference>
<dbReference type="InParanoid" id="K3ZG19"/>
<protein>
    <submittedName>
        <fullName evidence="2">Uncharacterized protein</fullName>
    </submittedName>
</protein>
<dbReference type="AlphaFoldDB" id="K3ZG19"/>
<keyword evidence="3" id="KW-1185">Reference proteome</keyword>
<dbReference type="HOGENOM" id="CLU_2089007_0_0_1"/>
<dbReference type="Gramene" id="KQL12960">
    <property type="protein sequence ID" value="KQL12960"/>
    <property type="gene ID" value="SETIT_025521mg"/>
</dbReference>
<accession>K3ZG19</accession>
<feature type="compositionally biased region" description="Low complexity" evidence="1">
    <location>
        <begin position="1"/>
        <end position="41"/>
    </location>
</feature>
<sequence length="117" mass="12562">MADSAATARALRAGSSARSAEAQPRRAAAARPQASGSGASRCDGGGVAGARESSAEGDCDGGLRWARPWGQRPWRGEQHREREAAAVPRPKQRPICRRGKGDAFGRWLGARFRPRRR</sequence>
<dbReference type="EMBL" id="AGNK02001410">
    <property type="status" value="NOT_ANNOTATED_CDS"/>
    <property type="molecule type" value="Genomic_DNA"/>
</dbReference>
<organism evidence="2 3">
    <name type="scientific">Setaria italica</name>
    <name type="common">Foxtail millet</name>
    <name type="synonym">Panicum italicum</name>
    <dbReference type="NCBI Taxonomy" id="4555"/>
    <lineage>
        <taxon>Eukaryota</taxon>
        <taxon>Viridiplantae</taxon>
        <taxon>Streptophyta</taxon>
        <taxon>Embryophyta</taxon>
        <taxon>Tracheophyta</taxon>
        <taxon>Spermatophyta</taxon>
        <taxon>Magnoliopsida</taxon>
        <taxon>Liliopsida</taxon>
        <taxon>Poales</taxon>
        <taxon>Poaceae</taxon>
        <taxon>PACMAD clade</taxon>
        <taxon>Panicoideae</taxon>
        <taxon>Panicodae</taxon>
        <taxon>Paniceae</taxon>
        <taxon>Cenchrinae</taxon>
        <taxon>Setaria</taxon>
    </lineage>
</organism>
<reference evidence="2" key="2">
    <citation type="submission" date="2018-08" db="UniProtKB">
        <authorList>
            <consortium name="EnsemblPlants"/>
        </authorList>
    </citation>
    <scope>IDENTIFICATION</scope>
    <source>
        <strain evidence="2">Yugu1</strain>
    </source>
</reference>
<feature type="compositionally biased region" description="Basic and acidic residues" evidence="1">
    <location>
        <begin position="74"/>
        <end position="84"/>
    </location>
</feature>
<evidence type="ECO:0000256" key="1">
    <source>
        <dbReference type="SAM" id="MobiDB-lite"/>
    </source>
</evidence>
<feature type="region of interest" description="Disordered" evidence="1">
    <location>
        <begin position="1"/>
        <end position="100"/>
    </location>
</feature>
<evidence type="ECO:0000313" key="3">
    <source>
        <dbReference type="Proteomes" id="UP000004995"/>
    </source>
</evidence>
<evidence type="ECO:0000313" key="2">
    <source>
        <dbReference type="EnsemblPlants" id="KQL12960"/>
    </source>
</evidence>